<dbReference type="PROSITE" id="PS50893">
    <property type="entry name" value="ABC_TRANSPORTER_2"/>
    <property type="match status" value="2"/>
</dbReference>
<keyword evidence="1" id="KW-0547">Nucleotide-binding</keyword>
<dbReference type="PANTHER" id="PTHR42764:SF2">
    <property type="entry name" value="ABC TRANSPORTER, ATP-BINDING PROTEIN"/>
    <property type="match status" value="1"/>
</dbReference>
<dbReference type="AlphaFoldDB" id="A0A150JKM5"/>
<protein>
    <submittedName>
        <fullName evidence="5">Putative ABC transporter ATP-binding protein</fullName>
    </submittedName>
</protein>
<evidence type="ECO:0000256" key="1">
    <source>
        <dbReference type="ARBA" id="ARBA00022741"/>
    </source>
</evidence>
<dbReference type="NCBIfam" id="TIGR03269">
    <property type="entry name" value="met_CoM_red_A2"/>
    <property type="match status" value="1"/>
</dbReference>
<dbReference type="SMART" id="SM00382">
    <property type="entry name" value="AAA"/>
    <property type="match status" value="2"/>
</dbReference>
<name>A0A150JKM5_9EURY</name>
<dbReference type="Gene3D" id="3.40.50.300">
    <property type="entry name" value="P-loop containing nucleotide triphosphate hydrolases"/>
    <property type="match status" value="2"/>
</dbReference>
<evidence type="ECO:0000313" key="5">
    <source>
        <dbReference type="EMBL" id="KYC57813.1"/>
    </source>
</evidence>
<dbReference type="GO" id="GO:0016887">
    <property type="term" value="F:ATP hydrolysis activity"/>
    <property type="evidence" value="ECO:0007669"/>
    <property type="project" value="InterPro"/>
</dbReference>
<dbReference type="PATRIC" id="fig|1706435.3.peg.833"/>
<feature type="domain" description="ABC transporter" evidence="4">
    <location>
        <begin position="6"/>
        <end position="273"/>
    </location>
</feature>
<dbReference type="GO" id="GO:0019700">
    <property type="term" value="P:organic phosphonate catabolic process"/>
    <property type="evidence" value="ECO:0007669"/>
    <property type="project" value="TreeGrafter"/>
</dbReference>
<feature type="domain" description="Cyclic nucleotide-binding" evidence="3">
    <location>
        <begin position="252"/>
        <end position="318"/>
    </location>
</feature>
<evidence type="ECO:0000259" key="4">
    <source>
        <dbReference type="PROSITE" id="PS50893"/>
    </source>
</evidence>
<reference evidence="5" key="1">
    <citation type="journal article" date="2016" name="ISME J.">
        <title>Chasing the elusive Euryarchaeota class WSA2: genomes reveal a uniquely fastidious methyl-reducing methanogen.</title>
        <authorList>
            <person name="Nobu M.K."/>
            <person name="Narihiro T."/>
            <person name="Kuroda K."/>
            <person name="Mei R."/>
            <person name="Liu W.T."/>
        </authorList>
    </citation>
    <scope>NUCLEOTIDE SEQUENCE [LARGE SCALE GENOMIC DNA]</scope>
    <source>
        <strain evidence="5">ADurb1213_Bin02801</strain>
    </source>
</reference>
<dbReference type="EMBL" id="LNJE01000008">
    <property type="protein sequence ID" value="KYC57813.1"/>
    <property type="molecule type" value="Genomic_DNA"/>
</dbReference>
<dbReference type="InterPro" id="IPR003439">
    <property type="entry name" value="ABC_transporter-like_ATP-bd"/>
</dbReference>
<dbReference type="InterPro" id="IPR000595">
    <property type="entry name" value="cNMP-bd_dom"/>
</dbReference>
<evidence type="ECO:0000259" key="3">
    <source>
        <dbReference type="PROSITE" id="PS50042"/>
    </source>
</evidence>
<comment type="caution">
    <text evidence="5">The sequence shown here is derived from an EMBL/GenBank/DDBJ whole genome shotgun (WGS) entry which is preliminary data.</text>
</comment>
<sequence>MKNNLIEVENLSFTINNNIILDDISFNLREGETLGVYGPTGSGKSVLLNVLRGTKGYMPSNGNIYYNFSYCPNCKYIAPPSHIGKKCNKCEDKYFHKKIDLWNDEIFINSIKKRTAIMFQRTFSLFGQKSVLENMYEVFSEMQLSEKETNSRMIKILEKVNLMHRMTHIARDLSGGEKQRLVLARQLAIDPIVLFADEPTATLDPLTSNIIQNTLLDIFKNNDKSLVIASQNPKLLEKISEKSLYIDKGKILREMLSEELIFNLEDEGYEIEKTVFHEIGSEIITLNNVKKYFYSISRGVIKAVDNISLSINEKEIFGIVGKSGSGKTTISKIIGGLIPFKEGEFKLRIGDEWINMKDNENLGRIRAMPYIGILHQEYSLYPTKTVLDNLTDSIGLNLPPEIGKRKAFSVLEAVGFKKEIIPELLKKTPESLSEGEKHTVALAQVLVKEPTLVILDEPRGTKEIANAIRMARSLLDETFIIVTHEPNFVVDACDRSCFLLEGNILEIGPPEKIKGRMISLEIEMIEKEAMNVSDYLKKDQTSFDTTERQDSGY</sequence>
<dbReference type="PROSITE" id="PS50042">
    <property type="entry name" value="CNMP_BINDING_3"/>
    <property type="match status" value="1"/>
</dbReference>
<dbReference type="PROSITE" id="PS00211">
    <property type="entry name" value="ABC_TRANSPORTER_1"/>
    <property type="match status" value="1"/>
</dbReference>
<dbReference type="InterPro" id="IPR027417">
    <property type="entry name" value="P-loop_NTPase"/>
</dbReference>
<keyword evidence="2 5" id="KW-0067">ATP-binding</keyword>
<dbReference type="InterPro" id="IPR017669">
    <property type="entry name" value="Me_Coenz_M_Rdtase_A2"/>
</dbReference>
<dbReference type="SUPFAM" id="SSF52540">
    <property type="entry name" value="P-loop containing nucleoside triphosphate hydrolases"/>
    <property type="match status" value="2"/>
</dbReference>
<dbReference type="Pfam" id="PF00005">
    <property type="entry name" value="ABC_tran"/>
    <property type="match status" value="2"/>
</dbReference>
<gene>
    <name evidence="5" type="ORF">APG09_00839</name>
</gene>
<accession>A0A150JKM5</accession>
<proteinExistence type="predicted"/>
<dbReference type="InterPro" id="IPR003593">
    <property type="entry name" value="AAA+_ATPase"/>
</dbReference>
<dbReference type="GO" id="GO:0005524">
    <property type="term" value="F:ATP binding"/>
    <property type="evidence" value="ECO:0007669"/>
    <property type="project" value="UniProtKB-KW"/>
</dbReference>
<evidence type="ECO:0000256" key="2">
    <source>
        <dbReference type="ARBA" id="ARBA00022840"/>
    </source>
</evidence>
<organism evidence="5">
    <name type="scientific">Candidatus Methanofastidiosum methylothiophilum</name>
    <dbReference type="NCBI Taxonomy" id="1705564"/>
    <lineage>
        <taxon>Archaea</taxon>
        <taxon>Methanobacteriati</taxon>
        <taxon>Methanobacteriota</taxon>
        <taxon>Stenosarchaea group</taxon>
        <taxon>Candidatus Methanofastidiosia</taxon>
        <taxon>Candidatus Methanofastidiosales</taxon>
        <taxon>Candidatus Methanofastidiosaceae</taxon>
        <taxon>Candidatus Methanofastidiosum</taxon>
    </lineage>
</organism>
<dbReference type="PANTHER" id="PTHR42764">
    <property type="entry name" value="PHOSPHONATES UTILIZATION ATP-BINDING PROTEIN PHNK-RELATED"/>
    <property type="match status" value="1"/>
</dbReference>
<dbReference type="InterPro" id="IPR017871">
    <property type="entry name" value="ABC_transporter-like_CS"/>
</dbReference>
<feature type="domain" description="ABC transporter" evidence="4">
    <location>
        <begin position="284"/>
        <end position="526"/>
    </location>
</feature>